<keyword evidence="3" id="KW-1185">Reference proteome</keyword>
<evidence type="ECO:0000313" key="2">
    <source>
        <dbReference type="EMBL" id="EEZ99910.1"/>
    </source>
</evidence>
<proteinExistence type="predicted"/>
<name>D6WDW4_TRICA</name>
<gene>
    <name evidence="2" type="primary">GLEAN_02701</name>
    <name evidence="2" type="ORF">TcasGA2_TC002701</name>
</gene>
<protein>
    <submittedName>
        <fullName evidence="2">Uncharacterized protein</fullName>
    </submittedName>
</protein>
<evidence type="ECO:0000313" key="3">
    <source>
        <dbReference type="Proteomes" id="UP000007266"/>
    </source>
</evidence>
<dbReference type="AlphaFoldDB" id="D6WDW4"/>
<feature type="region of interest" description="Disordered" evidence="1">
    <location>
        <begin position="31"/>
        <end position="53"/>
    </location>
</feature>
<accession>D6WDW4</accession>
<reference evidence="2 3" key="1">
    <citation type="journal article" date="2008" name="Nature">
        <title>The genome of the model beetle and pest Tribolium castaneum.</title>
        <authorList>
            <consortium name="Tribolium Genome Sequencing Consortium"/>
            <person name="Richards S."/>
            <person name="Gibbs R.A."/>
            <person name="Weinstock G.M."/>
            <person name="Brown S.J."/>
            <person name="Denell R."/>
            <person name="Beeman R.W."/>
            <person name="Gibbs R."/>
            <person name="Beeman R.W."/>
            <person name="Brown S.J."/>
            <person name="Bucher G."/>
            <person name="Friedrich M."/>
            <person name="Grimmelikhuijzen C.J."/>
            <person name="Klingler M."/>
            <person name="Lorenzen M."/>
            <person name="Richards S."/>
            <person name="Roth S."/>
            <person name="Schroder R."/>
            <person name="Tautz D."/>
            <person name="Zdobnov E.M."/>
            <person name="Muzny D."/>
            <person name="Gibbs R.A."/>
            <person name="Weinstock G.M."/>
            <person name="Attaway T."/>
            <person name="Bell S."/>
            <person name="Buhay C.J."/>
            <person name="Chandrabose M.N."/>
            <person name="Chavez D."/>
            <person name="Clerk-Blankenburg K.P."/>
            <person name="Cree A."/>
            <person name="Dao M."/>
            <person name="Davis C."/>
            <person name="Chacko J."/>
            <person name="Dinh H."/>
            <person name="Dugan-Rocha S."/>
            <person name="Fowler G."/>
            <person name="Garner T.T."/>
            <person name="Garnes J."/>
            <person name="Gnirke A."/>
            <person name="Hawes A."/>
            <person name="Hernandez J."/>
            <person name="Hines S."/>
            <person name="Holder M."/>
            <person name="Hume J."/>
            <person name="Jhangiani S.N."/>
            <person name="Joshi V."/>
            <person name="Khan Z.M."/>
            <person name="Jackson L."/>
            <person name="Kovar C."/>
            <person name="Kowis A."/>
            <person name="Lee S."/>
            <person name="Lewis L.R."/>
            <person name="Margolis J."/>
            <person name="Morgan M."/>
            <person name="Nazareth L.V."/>
            <person name="Nguyen N."/>
            <person name="Okwuonu G."/>
            <person name="Parker D."/>
            <person name="Richards S."/>
            <person name="Ruiz S.J."/>
            <person name="Santibanez J."/>
            <person name="Savard J."/>
            <person name="Scherer S.E."/>
            <person name="Schneider B."/>
            <person name="Sodergren E."/>
            <person name="Tautz D."/>
            <person name="Vattahil S."/>
            <person name="Villasana D."/>
            <person name="White C.S."/>
            <person name="Wright R."/>
            <person name="Park Y."/>
            <person name="Beeman R.W."/>
            <person name="Lord J."/>
            <person name="Oppert B."/>
            <person name="Lorenzen M."/>
            <person name="Brown S."/>
            <person name="Wang L."/>
            <person name="Savard J."/>
            <person name="Tautz D."/>
            <person name="Richards S."/>
            <person name="Weinstock G."/>
            <person name="Gibbs R.A."/>
            <person name="Liu Y."/>
            <person name="Worley K."/>
            <person name="Weinstock G."/>
            <person name="Elsik C.G."/>
            <person name="Reese J.T."/>
            <person name="Elhaik E."/>
            <person name="Landan G."/>
            <person name="Graur D."/>
            <person name="Arensburger P."/>
            <person name="Atkinson P."/>
            <person name="Beeman R.W."/>
            <person name="Beidler J."/>
            <person name="Brown S.J."/>
            <person name="Demuth J.P."/>
            <person name="Drury D.W."/>
            <person name="Du Y.Z."/>
            <person name="Fujiwara H."/>
            <person name="Lorenzen M."/>
            <person name="Maselli V."/>
            <person name="Osanai M."/>
            <person name="Park Y."/>
            <person name="Robertson H.M."/>
            <person name="Tu Z."/>
            <person name="Wang J.J."/>
            <person name="Wang S."/>
            <person name="Richards S."/>
            <person name="Song H."/>
            <person name="Zhang L."/>
            <person name="Sodergren E."/>
            <person name="Werner D."/>
            <person name="Stanke M."/>
            <person name="Morgenstern B."/>
            <person name="Solovyev V."/>
            <person name="Kosarev P."/>
            <person name="Brown G."/>
            <person name="Chen H.C."/>
            <person name="Ermolaeva O."/>
            <person name="Hlavina W."/>
            <person name="Kapustin Y."/>
            <person name="Kiryutin B."/>
            <person name="Kitts P."/>
            <person name="Maglott D."/>
            <person name="Pruitt K."/>
            <person name="Sapojnikov V."/>
            <person name="Souvorov A."/>
            <person name="Mackey A.J."/>
            <person name="Waterhouse R.M."/>
            <person name="Wyder S."/>
            <person name="Zdobnov E.M."/>
            <person name="Zdobnov E.M."/>
            <person name="Wyder S."/>
            <person name="Kriventseva E.V."/>
            <person name="Kadowaki T."/>
            <person name="Bork P."/>
            <person name="Aranda M."/>
            <person name="Bao R."/>
            <person name="Beermann A."/>
            <person name="Berns N."/>
            <person name="Bolognesi R."/>
            <person name="Bonneton F."/>
            <person name="Bopp D."/>
            <person name="Brown S.J."/>
            <person name="Bucher G."/>
            <person name="Butts T."/>
            <person name="Chaumot A."/>
            <person name="Denell R.E."/>
            <person name="Ferrier D.E."/>
            <person name="Friedrich M."/>
            <person name="Gordon C.M."/>
            <person name="Jindra M."/>
            <person name="Klingler M."/>
            <person name="Lan Q."/>
            <person name="Lattorff H.M."/>
            <person name="Laudet V."/>
            <person name="von Levetsow C."/>
            <person name="Liu Z."/>
            <person name="Lutz R."/>
            <person name="Lynch J.A."/>
            <person name="da Fonseca R.N."/>
            <person name="Posnien N."/>
            <person name="Reuter R."/>
            <person name="Roth S."/>
            <person name="Savard J."/>
            <person name="Schinko J.B."/>
            <person name="Schmitt C."/>
            <person name="Schoppmeier M."/>
            <person name="Schroder R."/>
            <person name="Shippy T.D."/>
            <person name="Simonnet F."/>
            <person name="Marques-Souza H."/>
            <person name="Tautz D."/>
            <person name="Tomoyasu Y."/>
            <person name="Trauner J."/>
            <person name="Van der Zee M."/>
            <person name="Vervoort M."/>
            <person name="Wittkopp N."/>
            <person name="Wimmer E.A."/>
            <person name="Yang X."/>
            <person name="Jones A.K."/>
            <person name="Sattelle D.B."/>
            <person name="Ebert P.R."/>
            <person name="Nelson D."/>
            <person name="Scott J.G."/>
            <person name="Beeman R.W."/>
            <person name="Muthukrishnan S."/>
            <person name="Kramer K.J."/>
            <person name="Arakane Y."/>
            <person name="Beeman R.W."/>
            <person name="Zhu Q."/>
            <person name="Hogenkamp D."/>
            <person name="Dixit R."/>
            <person name="Oppert B."/>
            <person name="Jiang H."/>
            <person name="Zou Z."/>
            <person name="Marshall J."/>
            <person name="Elpidina E."/>
            <person name="Vinokurov K."/>
            <person name="Oppert C."/>
            <person name="Zou Z."/>
            <person name="Evans J."/>
            <person name="Lu Z."/>
            <person name="Zhao P."/>
            <person name="Sumathipala N."/>
            <person name="Altincicek B."/>
            <person name="Vilcinskas A."/>
            <person name="Williams M."/>
            <person name="Hultmark D."/>
            <person name="Hetru C."/>
            <person name="Jiang H."/>
            <person name="Grimmelikhuijzen C.J."/>
            <person name="Hauser F."/>
            <person name="Cazzamali G."/>
            <person name="Williamson M."/>
            <person name="Park Y."/>
            <person name="Li B."/>
            <person name="Tanaka Y."/>
            <person name="Predel R."/>
            <person name="Neupert S."/>
            <person name="Schachtner J."/>
            <person name="Verleyen P."/>
            <person name="Raible F."/>
            <person name="Bork P."/>
            <person name="Friedrich M."/>
            <person name="Walden K.K."/>
            <person name="Robertson H.M."/>
            <person name="Angeli S."/>
            <person name="Foret S."/>
            <person name="Bucher G."/>
            <person name="Schuetz S."/>
            <person name="Maleszka R."/>
            <person name="Wimmer E.A."/>
            <person name="Beeman R.W."/>
            <person name="Lorenzen M."/>
            <person name="Tomoyasu Y."/>
            <person name="Miller S.C."/>
            <person name="Grossmann D."/>
            <person name="Bucher G."/>
        </authorList>
    </citation>
    <scope>NUCLEOTIDE SEQUENCE [LARGE SCALE GENOMIC DNA]</scope>
    <source>
        <strain evidence="2 3">Georgia GA2</strain>
    </source>
</reference>
<reference evidence="2 3" key="2">
    <citation type="journal article" date="2010" name="Nucleic Acids Res.">
        <title>BeetleBase in 2010: revisions to provide comprehensive genomic information for Tribolium castaneum.</title>
        <authorList>
            <person name="Kim H.S."/>
            <person name="Murphy T."/>
            <person name="Xia J."/>
            <person name="Caragea D."/>
            <person name="Park Y."/>
            <person name="Beeman R.W."/>
            <person name="Lorenzen M.D."/>
            <person name="Butcher S."/>
            <person name="Manak J.R."/>
            <person name="Brown S.J."/>
        </authorList>
    </citation>
    <scope>GENOME REANNOTATION</scope>
    <source>
        <strain evidence="2 3">Georgia GA2</strain>
    </source>
</reference>
<dbReference type="Proteomes" id="UP000007266">
    <property type="component" value="Linkage group 3"/>
</dbReference>
<organism evidence="2 3">
    <name type="scientific">Tribolium castaneum</name>
    <name type="common">Red flour beetle</name>
    <dbReference type="NCBI Taxonomy" id="7070"/>
    <lineage>
        <taxon>Eukaryota</taxon>
        <taxon>Metazoa</taxon>
        <taxon>Ecdysozoa</taxon>
        <taxon>Arthropoda</taxon>
        <taxon>Hexapoda</taxon>
        <taxon>Insecta</taxon>
        <taxon>Pterygota</taxon>
        <taxon>Neoptera</taxon>
        <taxon>Endopterygota</taxon>
        <taxon>Coleoptera</taxon>
        <taxon>Polyphaga</taxon>
        <taxon>Cucujiformia</taxon>
        <taxon>Tenebrionidae</taxon>
        <taxon>Tenebrionidae incertae sedis</taxon>
        <taxon>Tribolium</taxon>
    </lineage>
</organism>
<dbReference type="EMBL" id="KQ971323">
    <property type="protein sequence ID" value="EEZ99910.1"/>
    <property type="molecule type" value="Genomic_DNA"/>
</dbReference>
<dbReference type="HOGENOM" id="CLU_3071318_0_0_1"/>
<sequence>MIVFYEYFSNWKRSTPTNVCAATAAAASKERRDATDTANNLNGGSGNSACEQK</sequence>
<evidence type="ECO:0000256" key="1">
    <source>
        <dbReference type="SAM" id="MobiDB-lite"/>
    </source>
</evidence>